<comment type="caution">
    <text evidence="2">The sequence shown here is derived from an EMBL/GenBank/DDBJ whole genome shotgun (WGS) entry which is preliminary data.</text>
</comment>
<protein>
    <submittedName>
        <fullName evidence="2">Uncharacterized protein</fullName>
    </submittedName>
</protein>
<feature type="compositionally biased region" description="Polar residues" evidence="1">
    <location>
        <begin position="1"/>
        <end position="14"/>
    </location>
</feature>
<gene>
    <name evidence="2" type="ORF">D4764_16G0005390</name>
</gene>
<accession>A0A5C6NX41</accession>
<evidence type="ECO:0000313" key="2">
    <source>
        <dbReference type="EMBL" id="TWW72042.1"/>
    </source>
</evidence>
<organism evidence="2 3">
    <name type="scientific">Takifugu flavidus</name>
    <name type="common">sansaifugu</name>
    <dbReference type="NCBI Taxonomy" id="433684"/>
    <lineage>
        <taxon>Eukaryota</taxon>
        <taxon>Metazoa</taxon>
        <taxon>Chordata</taxon>
        <taxon>Craniata</taxon>
        <taxon>Vertebrata</taxon>
        <taxon>Euteleostomi</taxon>
        <taxon>Actinopterygii</taxon>
        <taxon>Neopterygii</taxon>
        <taxon>Teleostei</taxon>
        <taxon>Neoteleostei</taxon>
        <taxon>Acanthomorphata</taxon>
        <taxon>Eupercaria</taxon>
        <taxon>Tetraodontiformes</taxon>
        <taxon>Tetradontoidea</taxon>
        <taxon>Tetraodontidae</taxon>
        <taxon>Takifugu</taxon>
    </lineage>
</organism>
<keyword evidence="3" id="KW-1185">Reference proteome</keyword>
<feature type="region of interest" description="Disordered" evidence="1">
    <location>
        <begin position="75"/>
        <end position="94"/>
    </location>
</feature>
<dbReference type="EMBL" id="RHFK02000008">
    <property type="protein sequence ID" value="TWW72042.1"/>
    <property type="molecule type" value="Genomic_DNA"/>
</dbReference>
<evidence type="ECO:0000313" key="3">
    <source>
        <dbReference type="Proteomes" id="UP000324091"/>
    </source>
</evidence>
<feature type="region of interest" description="Disordered" evidence="1">
    <location>
        <begin position="1"/>
        <end position="28"/>
    </location>
</feature>
<sequence length="131" mass="14273">MTSSGTVPETQQHQAKAGLRTAAGMTLSAPSATRNKACAGLSGNPACEALVSEVIRRQQMNPVVGVAGAMMERRRRQSSSFSQVIQGESNEAEWRKKPEQLLSQLWRDKGFLQAPRFREALAEEAGCTKKL</sequence>
<name>A0A5C6NX41_9TELE</name>
<evidence type="ECO:0000256" key="1">
    <source>
        <dbReference type="SAM" id="MobiDB-lite"/>
    </source>
</evidence>
<dbReference type="AlphaFoldDB" id="A0A5C6NX41"/>
<dbReference type="Proteomes" id="UP000324091">
    <property type="component" value="Chromosome 16"/>
</dbReference>
<proteinExistence type="predicted"/>
<reference evidence="2 3" key="1">
    <citation type="submission" date="2019-04" db="EMBL/GenBank/DDBJ databases">
        <title>Chromosome genome assembly for Takifugu flavidus.</title>
        <authorList>
            <person name="Xiao S."/>
        </authorList>
    </citation>
    <scope>NUCLEOTIDE SEQUENCE [LARGE SCALE GENOMIC DNA]</scope>
    <source>
        <strain evidence="2">HTHZ2018</strain>
        <tissue evidence="2">Muscle</tissue>
    </source>
</reference>